<comment type="cofactor">
    <cofactor evidence="4">
        <name>Mg(2+)</name>
        <dbReference type="ChEBI" id="CHEBI:18420"/>
    </cofactor>
</comment>
<comment type="cofactor">
    <cofactor evidence="3">
        <name>Co(2+)</name>
        <dbReference type="ChEBI" id="CHEBI:48828"/>
    </cofactor>
</comment>
<proteinExistence type="inferred from homology"/>
<gene>
    <name evidence="16" type="ORF">QYT958_LOCUS19058</name>
</gene>
<comment type="cofactor">
    <cofactor evidence="2">
        <name>Mn(2+)</name>
        <dbReference type="ChEBI" id="CHEBI:29035"/>
    </cofactor>
</comment>
<keyword evidence="14" id="KW-0175">Coiled coil</keyword>
<evidence type="ECO:0000256" key="4">
    <source>
        <dbReference type="ARBA" id="ARBA00001946"/>
    </source>
</evidence>
<comment type="similarity">
    <text evidence="6">Belongs to the HDDC2 family.</text>
</comment>
<dbReference type="InterPro" id="IPR006674">
    <property type="entry name" value="HD_domain"/>
</dbReference>
<evidence type="ECO:0000313" key="16">
    <source>
        <dbReference type="EMBL" id="CAF4722526.1"/>
    </source>
</evidence>
<comment type="subunit">
    <text evidence="7">Homodimer.</text>
</comment>
<evidence type="ECO:0000256" key="2">
    <source>
        <dbReference type="ARBA" id="ARBA00001936"/>
    </source>
</evidence>
<evidence type="ECO:0000256" key="9">
    <source>
        <dbReference type="ARBA" id="ARBA00015933"/>
    </source>
</evidence>
<feature type="domain" description="HD" evidence="15">
    <location>
        <begin position="15"/>
        <end position="172"/>
    </location>
</feature>
<evidence type="ECO:0000256" key="8">
    <source>
        <dbReference type="ARBA" id="ARBA00012964"/>
    </source>
</evidence>
<accession>A0A821JI66</accession>
<comment type="catalytic activity">
    <reaction evidence="1">
        <text>a 2'-deoxyribonucleoside 5'-phosphate + H2O = a 2'-deoxyribonucleoside + phosphate</text>
        <dbReference type="Rhea" id="RHEA:36167"/>
        <dbReference type="ChEBI" id="CHEBI:15377"/>
        <dbReference type="ChEBI" id="CHEBI:18274"/>
        <dbReference type="ChEBI" id="CHEBI:43474"/>
        <dbReference type="ChEBI" id="CHEBI:65317"/>
        <dbReference type="EC" id="3.1.3.89"/>
    </reaction>
</comment>
<evidence type="ECO:0000256" key="7">
    <source>
        <dbReference type="ARBA" id="ARBA00011738"/>
    </source>
</evidence>
<evidence type="ECO:0000313" key="17">
    <source>
        <dbReference type="Proteomes" id="UP000663848"/>
    </source>
</evidence>
<dbReference type="AlphaFoldDB" id="A0A821JI66"/>
<comment type="function">
    <text evidence="5">Catalyzes the dephosphorylation of the nucleoside 5'-monophosphates deoxyadenosine monophosphate (dAMP), deoxycytidine monophosphate (dCMP), deoxyguanosine monophosphate (dGMP) and deoxythymidine monophosphate (dTMP).</text>
</comment>
<sequence>MNTDMGSVLEFLLYVGQAKRIFRTGRVIHGADKVESVAAHMYRMALMPFLLPTISEESKIRCMKLALVHDLSESVVGNLTEFDGIPQSEKRRRETEAMLYLTSFLPADVGREIFSLFNEYADQKTTEAKLVKDLDLFDMLVQEYGYEKLQSKEEFLDSFLSSSKHNIKTAIVQQWLDQLMECRSSGKQFQLPSDSNLNTLLKHILYDEQAISTDENNHSFNSGTTLSLQSMVDDIPFEFNPKYRTIIVPNINIPEYDTTKIHNILATPIDFTLENKVLLEALEDLQRRKKEIEENTLRQQVSSTSSAVTTNNCPTTNSVVISPNSRPDNIHFPVTLVPSPPTLHPLTHIPNTQPTVHHLPVAITPFPVTSILPVPVPTPPPPPPVPTTTKPSVSPTYRLPSVRDIYWPTSNQQSYTVPVSGPSALTSNTLCLPTPIHSTVSSLDSVKQNNQSFNNCDSKAANDLAATFDGTLDSDDPFHDAELKSLNDVAELRHLYLTIGSANTVRR</sequence>
<name>A0A821JI66_9BILA</name>
<evidence type="ECO:0000256" key="5">
    <source>
        <dbReference type="ARBA" id="ARBA00004074"/>
    </source>
</evidence>
<dbReference type="PANTHER" id="PTHR11845:SF13">
    <property type="entry name" value="5'-DEOXYNUCLEOTIDASE HDDC2"/>
    <property type="match status" value="1"/>
</dbReference>
<organism evidence="16 17">
    <name type="scientific">Rotaria socialis</name>
    <dbReference type="NCBI Taxonomy" id="392032"/>
    <lineage>
        <taxon>Eukaryota</taxon>
        <taxon>Metazoa</taxon>
        <taxon>Spiralia</taxon>
        <taxon>Gnathifera</taxon>
        <taxon>Rotifera</taxon>
        <taxon>Eurotatoria</taxon>
        <taxon>Bdelloidea</taxon>
        <taxon>Philodinida</taxon>
        <taxon>Philodinidae</taxon>
        <taxon>Rotaria</taxon>
    </lineage>
</organism>
<dbReference type="GO" id="GO:0046872">
    <property type="term" value="F:metal ion binding"/>
    <property type="evidence" value="ECO:0007669"/>
    <property type="project" value="UniProtKB-KW"/>
</dbReference>
<feature type="coiled-coil region" evidence="14">
    <location>
        <begin position="275"/>
        <end position="302"/>
    </location>
</feature>
<evidence type="ECO:0000256" key="3">
    <source>
        <dbReference type="ARBA" id="ARBA00001941"/>
    </source>
</evidence>
<evidence type="ECO:0000256" key="12">
    <source>
        <dbReference type="ARBA" id="ARBA00022842"/>
    </source>
</evidence>
<evidence type="ECO:0000256" key="14">
    <source>
        <dbReference type="SAM" id="Coils"/>
    </source>
</evidence>
<evidence type="ECO:0000256" key="1">
    <source>
        <dbReference type="ARBA" id="ARBA00001638"/>
    </source>
</evidence>
<keyword evidence="11" id="KW-0378">Hydrolase</keyword>
<evidence type="ECO:0000256" key="13">
    <source>
        <dbReference type="ARBA" id="ARBA00032735"/>
    </source>
</evidence>
<dbReference type="SUPFAM" id="SSF109604">
    <property type="entry name" value="HD-domain/PDEase-like"/>
    <property type="match status" value="1"/>
</dbReference>
<keyword evidence="12" id="KW-0460">Magnesium</keyword>
<evidence type="ECO:0000259" key="15">
    <source>
        <dbReference type="Pfam" id="PF13023"/>
    </source>
</evidence>
<dbReference type="EMBL" id="CAJOBR010003087">
    <property type="protein sequence ID" value="CAF4722526.1"/>
    <property type="molecule type" value="Genomic_DNA"/>
</dbReference>
<keyword evidence="10" id="KW-0479">Metal-binding</keyword>
<dbReference type="FunFam" id="1.10.3210.10:FF:000011">
    <property type="entry name" value="HD domain-containing protein 2"/>
    <property type="match status" value="1"/>
</dbReference>
<comment type="caution">
    <text evidence="16">The sequence shown here is derived from an EMBL/GenBank/DDBJ whole genome shotgun (WGS) entry which is preliminary data.</text>
</comment>
<dbReference type="GO" id="GO:0009159">
    <property type="term" value="P:deoxyribonucleoside monophosphate catabolic process"/>
    <property type="evidence" value="ECO:0007669"/>
    <property type="project" value="UniProtKB-ARBA"/>
</dbReference>
<dbReference type="PANTHER" id="PTHR11845">
    <property type="entry name" value="5'-DEOXYNUCLEOTIDASE HDDC2"/>
    <property type="match status" value="1"/>
</dbReference>
<dbReference type="EC" id="3.1.3.89" evidence="8"/>
<protein>
    <recommendedName>
        <fullName evidence="9">5'-deoxynucleotidase HDDC2</fullName>
        <ecNumber evidence="8">3.1.3.89</ecNumber>
    </recommendedName>
    <alternativeName>
        <fullName evidence="13">HD domain-containing protein 2</fullName>
    </alternativeName>
</protein>
<evidence type="ECO:0000256" key="11">
    <source>
        <dbReference type="ARBA" id="ARBA00022801"/>
    </source>
</evidence>
<dbReference type="GO" id="GO:0002953">
    <property type="term" value="F:5'-deoxynucleotidase activity"/>
    <property type="evidence" value="ECO:0007669"/>
    <property type="project" value="UniProtKB-EC"/>
</dbReference>
<dbReference type="InterPro" id="IPR039356">
    <property type="entry name" value="YfbR/HDDC2"/>
</dbReference>
<dbReference type="Proteomes" id="UP000663848">
    <property type="component" value="Unassembled WGS sequence"/>
</dbReference>
<dbReference type="GO" id="GO:0005737">
    <property type="term" value="C:cytoplasm"/>
    <property type="evidence" value="ECO:0007669"/>
    <property type="project" value="TreeGrafter"/>
</dbReference>
<reference evidence="16" key="1">
    <citation type="submission" date="2021-02" db="EMBL/GenBank/DDBJ databases">
        <authorList>
            <person name="Nowell W R."/>
        </authorList>
    </citation>
    <scope>NUCLEOTIDE SEQUENCE</scope>
</reference>
<dbReference type="Gene3D" id="1.10.3210.10">
    <property type="entry name" value="Hypothetical protein af1432"/>
    <property type="match status" value="1"/>
</dbReference>
<evidence type="ECO:0000256" key="10">
    <source>
        <dbReference type="ARBA" id="ARBA00022723"/>
    </source>
</evidence>
<evidence type="ECO:0000256" key="6">
    <source>
        <dbReference type="ARBA" id="ARBA00009999"/>
    </source>
</evidence>
<dbReference type="Pfam" id="PF13023">
    <property type="entry name" value="HD_3"/>
    <property type="match status" value="1"/>
</dbReference>